<dbReference type="GO" id="GO:0008270">
    <property type="term" value="F:zinc ion binding"/>
    <property type="evidence" value="ECO:0007669"/>
    <property type="project" value="InterPro"/>
</dbReference>
<evidence type="ECO:0000313" key="4">
    <source>
        <dbReference type="Proteomes" id="UP000240572"/>
    </source>
</evidence>
<dbReference type="OrthoDB" id="894286at2"/>
<dbReference type="InterPro" id="IPR004026">
    <property type="entry name" value="Ada_DNA_repair_Zn-bd"/>
</dbReference>
<comment type="caution">
    <text evidence="3">The sequence shown here is derived from an EMBL/GenBank/DDBJ whole genome shotgun (WGS) entry which is preliminary data.</text>
</comment>
<sequence length="87" mass="9948">MILHTALGNTPTTRSRHFRYLFRCGAITLAGNRKLKIYGTLRCRSGRNMLVQNRVFFADEADALAKGYRPCGHCLKAAYQAWKNKTR</sequence>
<dbReference type="Proteomes" id="UP000240572">
    <property type="component" value="Unassembled WGS sequence"/>
</dbReference>
<dbReference type="GO" id="GO:0003677">
    <property type="term" value="F:DNA binding"/>
    <property type="evidence" value="ECO:0007669"/>
    <property type="project" value="InterPro"/>
</dbReference>
<reference evidence="3 4" key="1">
    <citation type="submission" date="2018-03" db="EMBL/GenBank/DDBJ databases">
        <title>Genomic Encyclopedia of Type Strains, Phase III (KMG-III): the genomes of soil and plant-associated and newly described type strains.</title>
        <authorList>
            <person name="Whitman W."/>
        </authorList>
    </citation>
    <scope>NUCLEOTIDE SEQUENCE [LARGE SCALE GENOMIC DNA]</scope>
    <source>
        <strain evidence="3 4">CGMCC 1.12700</strain>
    </source>
</reference>
<dbReference type="GO" id="GO:0006355">
    <property type="term" value="P:regulation of DNA-templated transcription"/>
    <property type="evidence" value="ECO:0007669"/>
    <property type="project" value="InterPro"/>
</dbReference>
<gene>
    <name evidence="3" type="ORF">B0I18_10385</name>
</gene>
<feature type="domain" description="Ada DNA repair metal-binding" evidence="2">
    <location>
        <begin position="30"/>
        <end position="74"/>
    </location>
</feature>
<dbReference type="SUPFAM" id="SSF57884">
    <property type="entry name" value="Ada DNA repair protein, N-terminal domain (N-Ada 10)"/>
    <property type="match status" value="1"/>
</dbReference>
<dbReference type="Gene3D" id="3.40.10.10">
    <property type="entry name" value="DNA Methylphosphotriester Repair Domain"/>
    <property type="match status" value="1"/>
</dbReference>
<dbReference type="InterPro" id="IPR035451">
    <property type="entry name" value="Ada-like_dom_sf"/>
</dbReference>
<evidence type="ECO:0000256" key="1">
    <source>
        <dbReference type="ARBA" id="ARBA00023159"/>
    </source>
</evidence>
<organism evidence="3 4">
    <name type="scientific">Taibaiella chishuiensis</name>
    <dbReference type="NCBI Taxonomy" id="1434707"/>
    <lineage>
        <taxon>Bacteria</taxon>
        <taxon>Pseudomonadati</taxon>
        <taxon>Bacteroidota</taxon>
        <taxon>Chitinophagia</taxon>
        <taxon>Chitinophagales</taxon>
        <taxon>Chitinophagaceae</taxon>
        <taxon>Taibaiella</taxon>
    </lineage>
</organism>
<dbReference type="EMBL" id="PYGD01000003">
    <property type="protein sequence ID" value="PSK92508.1"/>
    <property type="molecule type" value="Genomic_DNA"/>
</dbReference>
<dbReference type="GO" id="GO:0008168">
    <property type="term" value="F:methyltransferase activity"/>
    <property type="evidence" value="ECO:0007669"/>
    <property type="project" value="InterPro"/>
</dbReference>
<dbReference type="Pfam" id="PF02805">
    <property type="entry name" value="Ada_Zn_binding"/>
    <property type="match status" value="1"/>
</dbReference>
<dbReference type="AlphaFoldDB" id="A0A2P8D5N0"/>
<dbReference type="RefSeq" id="WP_106522698.1">
    <property type="nucleotide sequence ID" value="NZ_PYGD01000003.1"/>
</dbReference>
<evidence type="ECO:0000313" key="3">
    <source>
        <dbReference type="EMBL" id="PSK92508.1"/>
    </source>
</evidence>
<keyword evidence="1" id="KW-0010">Activator</keyword>
<dbReference type="GO" id="GO:0006281">
    <property type="term" value="P:DNA repair"/>
    <property type="evidence" value="ECO:0007669"/>
    <property type="project" value="InterPro"/>
</dbReference>
<evidence type="ECO:0000259" key="2">
    <source>
        <dbReference type="Pfam" id="PF02805"/>
    </source>
</evidence>
<name>A0A2P8D5N0_9BACT</name>
<keyword evidence="4" id="KW-1185">Reference proteome</keyword>
<accession>A0A2P8D5N0</accession>
<proteinExistence type="predicted"/>
<protein>
    <submittedName>
        <fullName evidence="3">Metal binding Ada-like protein</fullName>
    </submittedName>
</protein>